<keyword evidence="6" id="KW-0915">Sodium</keyword>
<dbReference type="InterPro" id="IPR037272">
    <property type="entry name" value="SNS_sf"/>
</dbReference>
<accession>A0A1S3MVM1</accession>
<dbReference type="Proteomes" id="UP001652741">
    <property type="component" value="Chromosome ssa17"/>
</dbReference>
<dbReference type="Pfam" id="PF00209">
    <property type="entry name" value="SNF"/>
    <property type="match status" value="1"/>
</dbReference>
<evidence type="ECO:0000256" key="8">
    <source>
        <dbReference type="RuleBase" id="RU003732"/>
    </source>
</evidence>
<feature type="transmembrane region" description="Helical" evidence="9">
    <location>
        <begin position="296"/>
        <end position="327"/>
    </location>
</feature>
<dbReference type="PROSITE" id="PS00610">
    <property type="entry name" value="NA_NEUROTRAN_SYMP_1"/>
    <property type="match status" value="1"/>
</dbReference>
<feature type="transmembrane region" description="Helical" evidence="9">
    <location>
        <begin position="435"/>
        <end position="459"/>
    </location>
</feature>
<dbReference type="InterPro" id="IPR000175">
    <property type="entry name" value="Na/ntran_symport"/>
</dbReference>
<keyword evidence="6" id="KW-0479">Metal-binding</keyword>
<feature type="binding site" evidence="6">
    <location>
        <position position="450"/>
    </location>
    <ligand>
        <name>Na(+)</name>
        <dbReference type="ChEBI" id="CHEBI:29101"/>
        <label>1</label>
    </ligand>
</feature>
<evidence type="ECO:0000256" key="1">
    <source>
        <dbReference type="ARBA" id="ARBA00004141"/>
    </source>
</evidence>
<dbReference type="PROSITE" id="PS00754">
    <property type="entry name" value="NA_NEUROTRAN_SYMP_2"/>
    <property type="match status" value="1"/>
</dbReference>
<dbReference type="PRINTS" id="PR00176">
    <property type="entry name" value="NANEUSMPORT"/>
</dbReference>
<feature type="transmembrane region" description="Helical" evidence="9">
    <location>
        <begin position="555"/>
        <end position="574"/>
    </location>
</feature>
<organism evidence="10 11">
    <name type="scientific">Salmo salar</name>
    <name type="common">Atlantic salmon</name>
    <dbReference type="NCBI Taxonomy" id="8030"/>
    <lineage>
        <taxon>Eukaryota</taxon>
        <taxon>Metazoa</taxon>
        <taxon>Chordata</taxon>
        <taxon>Craniata</taxon>
        <taxon>Vertebrata</taxon>
        <taxon>Euteleostomi</taxon>
        <taxon>Actinopterygii</taxon>
        <taxon>Neopterygii</taxon>
        <taxon>Teleostei</taxon>
        <taxon>Protacanthopterygii</taxon>
        <taxon>Salmoniformes</taxon>
        <taxon>Salmonidae</taxon>
        <taxon>Salmoninae</taxon>
        <taxon>Salmo</taxon>
    </lineage>
</organism>
<dbReference type="OMA" id="YGAYMPD"/>
<dbReference type="PANTHER" id="PTHR11616">
    <property type="entry name" value="SODIUM/CHLORIDE DEPENDENT TRANSPORTER"/>
    <property type="match status" value="1"/>
</dbReference>
<feature type="binding site" evidence="6">
    <location>
        <position position="382"/>
    </location>
    <ligand>
        <name>Na(+)</name>
        <dbReference type="ChEBI" id="CHEBI:29101"/>
        <label>1</label>
    </ligand>
</feature>
<dbReference type="RefSeq" id="XP_014006801.1">
    <property type="nucleotide sequence ID" value="XM_014151326.2"/>
</dbReference>
<feature type="disulfide bond" evidence="7">
    <location>
        <begin position="213"/>
        <end position="222"/>
    </location>
</feature>
<feature type="transmembrane region" description="Helical" evidence="9">
    <location>
        <begin position="594"/>
        <end position="615"/>
    </location>
</feature>
<gene>
    <name evidence="11" type="primary">LOC106575119</name>
</gene>
<feature type="transmembrane region" description="Helical" evidence="9">
    <location>
        <begin position="479"/>
        <end position="503"/>
    </location>
</feature>
<keyword evidence="7" id="KW-1015">Disulfide bond</keyword>
<evidence type="ECO:0000256" key="9">
    <source>
        <dbReference type="SAM" id="Phobius"/>
    </source>
</evidence>
<dbReference type="AlphaFoldDB" id="A0A1S3MVM1"/>
<evidence type="ECO:0000256" key="7">
    <source>
        <dbReference type="PIRSR" id="PIRSR600175-2"/>
    </source>
</evidence>
<dbReference type="PANTHER" id="PTHR11616:SF249">
    <property type="entry name" value="SOLUTE CARRIER FAMILY 6 MEMBER 22, TANDEM DUPLICATE 2 ISOFORM X2-RELATED"/>
    <property type="match status" value="1"/>
</dbReference>
<feature type="transmembrane region" description="Helical" evidence="9">
    <location>
        <begin position="265"/>
        <end position="284"/>
    </location>
</feature>
<keyword evidence="10" id="KW-1185">Reference proteome</keyword>
<feature type="transmembrane region" description="Helical" evidence="9">
    <location>
        <begin position="347"/>
        <end position="364"/>
    </location>
</feature>
<feature type="binding site" evidence="6">
    <location>
        <position position="114"/>
    </location>
    <ligand>
        <name>Na(+)</name>
        <dbReference type="ChEBI" id="CHEBI:29101"/>
        <label>1</label>
    </ligand>
</feature>
<evidence type="ECO:0000256" key="4">
    <source>
        <dbReference type="ARBA" id="ARBA00022989"/>
    </source>
</evidence>
<reference evidence="11" key="1">
    <citation type="submission" date="2025-08" db="UniProtKB">
        <authorList>
            <consortium name="RefSeq"/>
        </authorList>
    </citation>
    <scope>IDENTIFICATION</scope>
</reference>
<keyword evidence="8" id="KW-0769">Symport</keyword>
<evidence type="ECO:0000256" key="5">
    <source>
        <dbReference type="ARBA" id="ARBA00023136"/>
    </source>
</evidence>
<dbReference type="CDD" id="cd11496">
    <property type="entry name" value="SLC6sbd-TauT-like"/>
    <property type="match status" value="1"/>
</dbReference>
<evidence type="ECO:0000256" key="3">
    <source>
        <dbReference type="ARBA" id="ARBA00022692"/>
    </source>
</evidence>
<dbReference type="PROSITE" id="PS50267">
    <property type="entry name" value="NA_NEUROTRAN_SYMP_3"/>
    <property type="match status" value="1"/>
</dbReference>
<keyword evidence="4 9" id="KW-1133">Transmembrane helix</keyword>
<feature type="binding site" evidence="6">
    <location>
        <position position="350"/>
    </location>
    <ligand>
        <name>Na(+)</name>
        <dbReference type="ChEBI" id="CHEBI:29101"/>
        <label>1</label>
    </ligand>
</feature>
<dbReference type="GeneID" id="106575119"/>
<proteinExistence type="inferred from homology"/>
<comment type="similarity">
    <text evidence="8">Belongs to the sodium:neurotransmitter symporter (SNF) (TC 2.A.22) family.</text>
</comment>
<dbReference type="GO" id="GO:0005332">
    <property type="term" value="F:gamma-aminobutyric acid:sodium:chloride symporter activity"/>
    <property type="evidence" value="ECO:0007669"/>
    <property type="project" value="TreeGrafter"/>
</dbReference>
<sequence>MFNPVIPKFTYAHITICVASEVCYKRHKEGMLWRSVSTFIVGYHTRYRSVCVSLPDPVMSTQPAPEQGGVLLISGLHMKRLEAGKVEGLQARGQWASKAEFLLAVAGQIIGLGNVWRFPYLCYKNGGGVFFVPYLLFLVLCGVPLFLMETSLGQYTSLGGVSAWSSICPLFGGLGFASQVMILHGCVYYIVVLAWALFYLVHSFQSELPWAHCNNTWNTDTCVLFDSQNLTSGTSLPENATSPVIEFWEREVLQLSSGPDELGPVSWRLALCLLLVWVACYFCVWKGVKSTGKVVYLTATFPYVMLAILLVRGITLPGAAQGIVYYLNPNITRLADPQVWMDAGTQIFFSYGICLGSLTALGSYNKYNNDCNKDCYFLCLLNSGTSFLAGFAIFTVLGFMAQEQGMDIADVAQSGPGLAFIAYPRAVAMMPFPQLWAVCFFLMIIMLGLDTQFVSLEALMTSVTDLYPTVIRRGYRRELLLLMVCVVCFLVGLVMVTPGGLYVFQIYDHYSCSGASLLLLSIFQSVAVGWVYGPDRFNDNIKHMIGYSPLPFFKLCWRYLTPAMCTATFVFSLVCWSPLSLGKGIVAPGWATALGWLLTLSSVSLLPLCALYALATTPGSLTQRFHWLCRPAPDSNLAMDHRTTSITFEPCLALTAGNPMSQSRT</sequence>
<feature type="transmembrane region" description="Helical" evidence="9">
    <location>
        <begin position="515"/>
        <end position="534"/>
    </location>
</feature>
<dbReference type="OrthoDB" id="6581954at2759"/>
<feature type="transmembrane region" description="Helical" evidence="9">
    <location>
        <begin position="376"/>
        <end position="401"/>
    </location>
</feature>
<feature type="binding site" evidence="6">
    <location>
        <position position="107"/>
    </location>
    <ligand>
        <name>Na(+)</name>
        <dbReference type="ChEBI" id="CHEBI:29101"/>
        <label>1</label>
    </ligand>
</feature>
<keyword evidence="5 9" id="KW-0472">Membrane</keyword>
<feature type="transmembrane region" description="Helical" evidence="9">
    <location>
        <begin position="127"/>
        <end position="147"/>
    </location>
</feature>
<name>A0A1S3MVM1_SALSA</name>
<protein>
    <recommendedName>
        <fullName evidence="8">Transporter</fullName>
    </recommendedName>
</protein>
<evidence type="ECO:0000313" key="11">
    <source>
        <dbReference type="RefSeq" id="XP_014006801.1"/>
    </source>
</evidence>
<evidence type="ECO:0000256" key="6">
    <source>
        <dbReference type="PIRSR" id="PIRSR600175-1"/>
    </source>
</evidence>
<keyword evidence="2 8" id="KW-0813">Transport</keyword>
<feature type="binding site" evidence="6">
    <location>
        <position position="447"/>
    </location>
    <ligand>
        <name>Na(+)</name>
        <dbReference type="ChEBI" id="CHEBI:29101"/>
        <label>1</label>
    </ligand>
</feature>
<dbReference type="GO" id="GO:0042995">
    <property type="term" value="C:cell projection"/>
    <property type="evidence" value="ECO:0007669"/>
    <property type="project" value="TreeGrafter"/>
</dbReference>
<dbReference type="GO" id="GO:0005886">
    <property type="term" value="C:plasma membrane"/>
    <property type="evidence" value="ECO:0007669"/>
    <property type="project" value="TreeGrafter"/>
</dbReference>
<comment type="subcellular location">
    <subcellularLocation>
        <location evidence="1">Membrane</location>
        <topology evidence="1">Multi-pass membrane protein</topology>
    </subcellularLocation>
</comment>
<evidence type="ECO:0000313" key="10">
    <source>
        <dbReference type="Proteomes" id="UP001652741"/>
    </source>
</evidence>
<keyword evidence="3 8" id="KW-0812">Transmembrane</keyword>
<dbReference type="SUPFAM" id="SSF161070">
    <property type="entry name" value="SNF-like"/>
    <property type="match status" value="1"/>
</dbReference>
<dbReference type="GO" id="GO:0046872">
    <property type="term" value="F:metal ion binding"/>
    <property type="evidence" value="ECO:0007669"/>
    <property type="project" value="UniProtKB-KW"/>
</dbReference>
<feature type="transmembrane region" description="Helical" evidence="9">
    <location>
        <begin position="181"/>
        <end position="201"/>
    </location>
</feature>
<feature type="transmembrane region" description="Helical" evidence="9">
    <location>
        <begin position="153"/>
        <end position="174"/>
    </location>
</feature>
<dbReference type="KEGG" id="sasa:106575119"/>
<evidence type="ECO:0000256" key="2">
    <source>
        <dbReference type="ARBA" id="ARBA00022448"/>
    </source>
</evidence>